<dbReference type="EMBL" id="CAJNNV010032430">
    <property type="protein sequence ID" value="CAE8639967.1"/>
    <property type="molecule type" value="Genomic_DNA"/>
</dbReference>
<evidence type="ECO:0000313" key="3">
    <source>
        <dbReference type="Proteomes" id="UP000654075"/>
    </source>
</evidence>
<dbReference type="AlphaFoldDB" id="A0A813HQD5"/>
<feature type="compositionally biased region" description="Basic and acidic residues" evidence="1">
    <location>
        <begin position="48"/>
        <end position="61"/>
    </location>
</feature>
<gene>
    <name evidence="2" type="ORF">PGLA1383_LOCUS54941</name>
</gene>
<feature type="compositionally biased region" description="Low complexity" evidence="1">
    <location>
        <begin position="64"/>
        <end position="86"/>
    </location>
</feature>
<reference evidence="2" key="1">
    <citation type="submission" date="2021-02" db="EMBL/GenBank/DDBJ databases">
        <authorList>
            <person name="Dougan E. K."/>
            <person name="Rhodes N."/>
            <person name="Thang M."/>
            <person name="Chan C."/>
        </authorList>
    </citation>
    <scope>NUCLEOTIDE SEQUENCE</scope>
</reference>
<dbReference type="Proteomes" id="UP000654075">
    <property type="component" value="Unassembled WGS sequence"/>
</dbReference>
<proteinExistence type="predicted"/>
<keyword evidence="3" id="KW-1185">Reference proteome</keyword>
<sequence length="129" mass="14972">MTPRQRATDNNTNTAEDMNRTPALTTVRGTGLKDRTLFGPHNYSRDQFTIDRAHKQNEKKQKQQQHQQQQQNNNSSNTNNNSNNSNPRQHTTDNKQQQQQRQQPTSKGEGAHIANQTPNKRQRQRQTNN</sequence>
<feature type="region of interest" description="Disordered" evidence="1">
    <location>
        <begin position="1"/>
        <end position="129"/>
    </location>
</feature>
<organism evidence="2 3">
    <name type="scientific">Polarella glacialis</name>
    <name type="common">Dinoflagellate</name>
    <dbReference type="NCBI Taxonomy" id="89957"/>
    <lineage>
        <taxon>Eukaryota</taxon>
        <taxon>Sar</taxon>
        <taxon>Alveolata</taxon>
        <taxon>Dinophyceae</taxon>
        <taxon>Suessiales</taxon>
        <taxon>Suessiaceae</taxon>
        <taxon>Polarella</taxon>
    </lineage>
</organism>
<feature type="compositionally biased region" description="Polar residues" evidence="1">
    <location>
        <begin position="8"/>
        <end position="28"/>
    </location>
</feature>
<comment type="caution">
    <text evidence="2">The sequence shown here is derived from an EMBL/GenBank/DDBJ whole genome shotgun (WGS) entry which is preliminary data.</text>
</comment>
<name>A0A813HQD5_POLGL</name>
<accession>A0A813HQD5</accession>
<feature type="compositionally biased region" description="Basic residues" evidence="1">
    <location>
        <begin position="120"/>
        <end position="129"/>
    </location>
</feature>
<protein>
    <submittedName>
        <fullName evidence="2">Uncharacterized protein</fullName>
    </submittedName>
</protein>
<evidence type="ECO:0000313" key="2">
    <source>
        <dbReference type="EMBL" id="CAE8639967.1"/>
    </source>
</evidence>
<evidence type="ECO:0000256" key="1">
    <source>
        <dbReference type="SAM" id="MobiDB-lite"/>
    </source>
</evidence>